<evidence type="ECO:0000256" key="2">
    <source>
        <dbReference type="ARBA" id="ARBA00009399"/>
    </source>
</evidence>
<evidence type="ECO:0000256" key="1">
    <source>
        <dbReference type="ARBA" id="ARBA00004141"/>
    </source>
</evidence>
<evidence type="ECO:0000313" key="9">
    <source>
        <dbReference type="Proteomes" id="UP001139263"/>
    </source>
</evidence>
<protein>
    <recommendedName>
        <fullName evidence="7">GtrA/DPMS transmembrane domain-containing protein</fullName>
    </recommendedName>
</protein>
<dbReference type="Pfam" id="PF04138">
    <property type="entry name" value="GtrA_DPMS_TM"/>
    <property type="match status" value="1"/>
</dbReference>
<gene>
    <name evidence="8" type="ORF">MM817_00584</name>
</gene>
<feature type="transmembrane region" description="Helical" evidence="6">
    <location>
        <begin position="21"/>
        <end position="46"/>
    </location>
</feature>
<dbReference type="GO" id="GO:0005886">
    <property type="term" value="C:plasma membrane"/>
    <property type="evidence" value="ECO:0007669"/>
    <property type="project" value="TreeGrafter"/>
</dbReference>
<feature type="transmembrane region" description="Helical" evidence="6">
    <location>
        <begin position="92"/>
        <end position="111"/>
    </location>
</feature>
<dbReference type="RefSeq" id="WP_241711928.1">
    <property type="nucleotide sequence ID" value="NZ_JALBUF010000001.1"/>
</dbReference>
<comment type="similarity">
    <text evidence="2">Belongs to the GtrA family.</text>
</comment>
<dbReference type="AlphaFoldDB" id="A0A9X1V6W7"/>
<comment type="subcellular location">
    <subcellularLocation>
        <location evidence="1">Membrane</location>
        <topology evidence="1">Multi-pass membrane protein</topology>
    </subcellularLocation>
</comment>
<keyword evidence="5 6" id="KW-0472">Membrane</keyword>
<keyword evidence="3 6" id="KW-0812">Transmembrane</keyword>
<dbReference type="InterPro" id="IPR007267">
    <property type="entry name" value="GtrA_DPMS_TM"/>
</dbReference>
<dbReference type="Proteomes" id="UP001139263">
    <property type="component" value="Unassembled WGS sequence"/>
</dbReference>
<dbReference type="PANTHER" id="PTHR38459:SF1">
    <property type="entry name" value="PROPHAGE BACTOPRENOL-LINKED GLUCOSE TRANSLOCASE HOMOLOG"/>
    <property type="match status" value="1"/>
</dbReference>
<accession>A0A9X1V6W7</accession>
<dbReference type="EMBL" id="JALBUF010000001">
    <property type="protein sequence ID" value="MCI0182325.1"/>
    <property type="molecule type" value="Genomic_DNA"/>
</dbReference>
<keyword evidence="4 6" id="KW-1133">Transmembrane helix</keyword>
<name>A0A9X1V6W7_9BACL</name>
<proteinExistence type="inferred from homology"/>
<sequence length="154" mass="17595">MAQVSNKPAQPRKARLIKGRYQRFLIVGLMNAFVDLAILNFLMFTFPTRSSAVLLIYNTFAVICAITTSYILNRRWTFADQANNSRRQTLLFWMQGILNIVINDAVLALTSRYFFRSLNLPLIISGNLSKAVAMFMASSISYTVLRFFVFRTSS</sequence>
<dbReference type="GO" id="GO:0000271">
    <property type="term" value="P:polysaccharide biosynthetic process"/>
    <property type="evidence" value="ECO:0007669"/>
    <property type="project" value="InterPro"/>
</dbReference>
<comment type="caution">
    <text evidence="8">The sequence shown here is derived from an EMBL/GenBank/DDBJ whole genome shotgun (WGS) entry which is preliminary data.</text>
</comment>
<keyword evidence="9" id="KW-1185">Reference proteome</keyword>
<feature type="domain" description="GtrA/DPMS transmembrane" evidence="7">
    <location>
        <begin position="23"/>
        <end position="150"/>
    </location>
</feature>
<organism evidence="8 9">
    <name type="scientific">Sulfoacidibacillus ferrooxidans</name>
    <dbReference type="NCBI Taxonomy" id="2005001"/>
    <lineage>
        <taxon>Bacteria</taxon>
        <taxon>Bacillati</taxon>
        <taxon>Bacillota</taxon>
        <taxon>Bacilli</taxon>
        <taxon>Bacillales</taxon>
        <taxon>Alicyclobacillaceae</taxon>
        <taxon>Sulfoacidibacillus</taxon>
    </lineage>
</organism>
<evidence type="ECO:0000256" key="4">
    <source>
        <dbReference type="ARBA" id="ARBA00022989"/>
    </source>
</evidence>
<dbReference type="InterPro" id="IPR051401">
    <property type="entry name" value="GtrA_CellWall_Glycosyl"/>
</dbReference>
<feature type="transmembrane region" description="Helical" evidence="6">
    <location>
        <begin position="52"/>
        <end position="72"/>
    </location>
</feature>
<evidence type="ECO:0000313" key="8">
    <source>
        <dbReference type="EMBL" id="MCI0182325.1"/>
    </source>
</evidence>
<reference evidence="8" key="1">
    <citation type="submission" date="2022-03" db="EMBL/GenBank/DDBJ databases">
        <title>Draft Genome Sequence of Firmicute Strain S0AB, a Heterotrophic Iron/Sulfur-Oxidizing Extreme Acidophile.</title>
        <authorList>
            <person name="Vergara E."/>
            <person name="Pakostova E."/>
            <person name="Johnson D.B."/>
            <person name="Holmes D.S."/>
        </authorList>
    </citation>
    <scope>NUCLEOTIDE SEQUENCE</scope>
    <source>
        <strain evidence="8">S0AB</strain>
    </source>
</reference>
<feature type="transmembrane region" description="Helical" evidence="6">
    <location>
        <begin position="131"/>
        <end position="149"/>
    </location>
</feature>
<evidence type="ECO:0000256" key="6">
    <source>
        <dbReference type="SAM" id="Phobius"/>
    </source>
</evidence>
<dbReference type="PANTHER" id="PTHR38459">
    <property type="entry name" value="PROPHAGE BACTOPRENOL-LINKED GLUCOSE TRANSLOCASE HOMOLOG"/>
    <property type="match status" value="1"/>
</dbReference>
<evidence type="ECO:0000256" key="3">
    <source>
        <dbReference type="ARBA" id="ARBA00022692"/>
    </source>
</evidence>
<evidence type="ECO:0000256" key="5">
    <source>
        <dbReference type="ARBA" id="ARBA00023136"/>
    </source>
</evidence>
<evidence type="ECO:0000259" key="7">
    <source>
        <dbReference type="Pfam" id="PF04138"/>
    </source>
</evidence>